<proteinExistence type="predicted"/>
<keyword evidence="2" id="KW-1185">Reference proteome</keyword>
<comment type="caution">
    <text evidence="1">The sequence shown here is derived from an EMBL/GenBank/DDBJ whole genome shotgun (WGS) entry which is preliminary data.</text>
</comment>
<sequence>MQAHACRHERCGLLSNTIDINEPFHKVCRLNHDPSYCCPLCPFATLHKPNVYQHMARSHKNEMTQINCRYGSELFRSLSNEATILLQQALENTNDDGNDGFGGQDDFDEGEQQDAAEDPNLFHVHGADKSDFPDMMEDDFKEFVEALCTPYLFPPCLPKDLKDITNPAHVERLNRSKQPGNAVILPKVAITEMDNNWDSIVESTIQKMFATKFTNKQIEVLRNTANKIIEHAGIQNVRFPSATTFRRNVKTDNPLDPNYQNGFYKNLHRLPTFVVEEQLDPDAEQDEIQLFDNIRPADIRREKRQEEQG</sequence>
<keyword evidence="1" id="KW-0808">Transferase</keyword>
<accession>A0AAW2YL04</accession>
<dbReference type="GO" id="GO:0016301">
    <property type="term" value="F:kinase activity"/>
    <property type="evidence" value="ECO:0007669"/>
    <property type="project" value="UniProtKB-KW"/>
</dbReference>
<evidence type="ECO:0000313" key="2">
    <source>
        <dbReference type="Proteomes" id="UP001431209"/>
    </source>
</evidence>
<evidence type="ECO:0000313" key="1">
    <source>
        <dbReference type="EMBL" id="KAL0477714.1"/>
    </source>
</evidence>
<reference evidence="1 2" key="1">
    <citation type="submission" date="2024-03" db="EMBL/GenBank/DDBJ databases">
        <title>The Acrasis kona genome and developmental transcriptomes reveal deep origins of eukaryotic multicellular pathways.</title>
        <authorList>
            <person name="Sheikh S."/>
            <person name="Fu C.-J."/>
            <person name="Brown M.W."/>
            <person name="Baldauf S.L."/>
        </authorList>
    </citation>
    <scope>NUCLEOTIDE SEQUENCE [LARGE SCALE GENOMIC DNA]</scope>
    <source>
        <strain evidence="1 2">ATCC MYA-3509</strain>
    </source>
</reference>
<dbReference type="EMBL" id="JAOPGA020000223">
    <property type="protein sequence ID" value="KAL0477714.1"/>
    <property type="molecule type" value="Genomic_DNA"/>
</dbReference>
<dbReference type="Proteomes" id="UP001431209">
    <property type="component" value="Unassembled WGS sequence"/>
</dbReference>
<gene>
    <name evidence="1" type="ORF">AKO1_013482</name>
</gene>
<keyword evidence="1" id="KW-0418">Kinase</keyword>
<name>A0AAW2YL04_9EUKA</name>
<protein>
    <submittedName>
        <fullName evidence="1">Mitosis inducer protein kinase cdr2</fullName>
    </submittedName>
</protein>
<organism evidence="1 2">
    <name type="scientific">Acrasis kona</name>
    <dbReference type="NCBI Taxonomy" id="1008807"/>
    <lineage>
        <taxon>Eukaryota</taxon>
        <taxon>Discoba</taxon>
        <taxon>Heterolobosea</taxon>
        <taxon>Tetramitia</taxon>
        <taxon>Eutetramitia</taxon>
        <taxon>Acrasidae</taxon>
        <taxon>Acrasis</taxon>
    </lineage>
</organism>
<dbReference type="AlphaFoldDB" id="A0AAW2YL04"/>